<reference evidence="1 2" key="1">
    <citation type="journal article" date="2020" name="Int. J. Syst. Evol. Microbiol.">
        <title>Description and complete genome sequences of Bradyrhizobium symbiodeficiens sp. nov., a non-symbiotic bacterium associated with legumes native to Canada.</title>
        <authorList>
            <person name="Bromfield E.S.P."/>
            <person name="Cloutier S."/>
            <person name="Nguyen H.D.T."/>
        </authorList>
    </citation>
    <scope>NUCLEOTIDE SEQUENCE [LARGE SCALE GENOMIC DNA]</scope>
    <source>
        <strain evidence="1 2">101S1MB</strain>
    </source>
</reference>
<dbReference type="AlphaFoldDB" id="A0A6G9A291"/>
<proteinExistence type="predicted"/>
<dbReference type="RefSeq" id="WP_166467509.1">
    <property type="nucleotide sequence ID" value="NZ_CP050066.2"/>
</dbReference>
<name>A0A6G9A291_9BRAD</name>
<evidence type="ECO:0000313" key="1">
    <source>
        <dbReference type="EMBL" id="QIP06561.1"/>
    </source>
</evidence>
<accession>A0A6G9A291</accession>
<dbReference type="EMBL" id="CP050066">
    <property type="protein sequence ID" value="QIP06561.1"/>
    <property type="molecule type" value="Genomic_DNA"/>
</dbReference>
<sequence>MAMCIAAVICASMPYRARHRGDQGGDPTIQNPASSTGRLTELFCPQCPLHEKNIPAKKAEHLPLPSQKKYSVA</sequence>
<organism evidence="1 2">
    <name type="scientific">Bradyrhizobium symbiodeficiens</name>
    <dbReference type="NCBI Taxonomy" id="1404367"/>
    <lineage>
        <taxon>Bacteria</taxon>
        <taxon>Pseudomonadati</taxon>
        <taxon>Pseudomonadota</taxon>
        <taxon>Alphaproteobacteria</taxon>
        <taxon>Hyphomicrobiales</taxon>
        <taxon>Nitrobacteraceae</taxon>
        <taxon>Bradyrhizobium</taxon>
    </lineage>
</organism>
<gene>
    <name evidence="1" type="ORF">HAV00_10040</name>
</gene>
<protein>
    <submittedName>
        <fullName evidence="1">Uncharacterized protein</fullName>
    </submittedName>
</protein>
<evidence type="ECO:0000313" key="2">
    <source>
        <dbReference type="Proteomes" id="UP000500895"/>
    </source>
</evidence>
<dbReference type="Proteomes" id="UP000500895">
    <property type="component" value="Chromosome"/>
</dbReference>